<name>A0A0F9DZ92_9ZZZZ</name>
<dbReference type="EMBL" id="LAZR01026975">
    <property type="protein sequence ID" value="KKL67128.1"/>
    <property type="molecule type" value="Genomic_DNA"/>
</dbReference>
<evidence type="ECO:0000313" key="1">
    <source>
        <dbReference type="EMBL" id="KKL67128.1"/>
    </source>
</evidence>
<accession>A0A0F9DZ92</accession>
<sequence>MALEFFAQVNKDGDVGVPRSNDYIFVGSAADFRTLARWVQNGVEAGSRKPTLLALAKKIETAAPTAHHLRFNANECQHLMDALERKKASKSKSPAASSLLNKLANCLQVY</sequence>
<proteinExistence type="predicted"/>
<dbReference type="AlphaFoldDB" id="A0A0F9DZ92"/>
<reference evidence="1" key="1">
    <citation type="journal article" date="2015" name="Nature">
        <title>Complex archaea that bridge the gap between prokaryotes and eukaryotes.</title>
        <authorList>
            <person name="Spang A."/>
            <person name="Saw J.H."/>
            <person name="Jorgensen S.L."/>
            <person name="Zaremba-Niedzwiedzka K."/>
            <person name="Martijn J."/>
            <person name="Lind A.E."/>
            <person name="van Eijk R."/>
            <person name="Schleper C."/>
            <person name="Guy L."/>
            <person name="Ettema T.J."/>
        </authorList>
    </citation>
    <scope>NUCLEOTIDE SEQUENCE</scope>
</reference>
<organism evidence="1">
    <name type="scientific">marine sediment metagenome</name>
    <dbReference type="NCBI Taxonomy" id="412755"/>
    <lineage>
        <taxon>unclassified sequences</taxon>
        <taxon>metagenomes</taxon>
        <taxon>ecological metagenomes</taxon>
    </lineage>
</organism>
<comment type="caution">
    <text evidence="1">The sequence shown here is derived from an EMBL/GenBank/DDBJ whole genome shotgun (WGS) entry which is preliminary data.</text>
</comment>
<gene>
    <name evidence="1" type="ORF">LCGC14_2138080</name>
</gene>
<protein>
    <submittedName>
        <fullName evidence="1">Uncharacterized protein</fullName>
    </submittedName>
</protein>